<evidence type="ECO:0000313" key="9">
    <source>
        <dbReference type="EMBL" id="GLB30282.1"/>
    </source>
</evidence>
<evidence type="ECO:0000313" key="12">
    <source>
        <dbReference type="Proteomes" id="UP001419084"/>
    </source>
</evidence>
<feature type="transmembrane region" description="Helical" evidence="8">
    <location>
        <begin position="168"/>
        <end position="186"/>
    </location>
</feature>
<keyword evidence="7 8" id="KW-0472">Membrane</keyword>
<evidence type="ECO:0000313" key="11">
    <source>
        <dbReference type="Proteomes" id="UP000260680"/>
    </source>
</evidence>
<keyword evidence="1" id="KW-1003">Cell membrane</keyword>
<dbReference type="Proteomes" id="UP001419084">
    <property type="component" value="Unassembled WGS sequence"/>
</dbReference>
<name>A0A3E2N7U0_9FIRM</name>
<evidence type="ECO:0000256" key="4">
    <source>
        <dbReference type="ARBA" id="ARBA00022692"/>
    </source>
</evidence>
<dbReference type="GO" id="GO:0016020">
    <property type="term" value="C:membrane"/>
    <property type="evidence" value="ECO:0007669"/>
    <property type="project" value="InterPro"/>
</dbReference>
<evidence type="ECO:0000256" key="3">
    <source>
        <dbReference type="ARBA" id="ARBA00022670"/>
    </source>
</evidence>
<keyword evidence="6 8" id="KW-1133">Transmembrane helix</keyword>
<dbReference type="EMBL" id="QOHO01000067">
    <property type="protein sequence ID" value="RFZ77079.1"/>
    <property type="molecule type" value="Genomic_DNA"/>
</dbReference>
<dbReference type="Pfam" id="PF04647">
    <property type="entry name" value="AgrB"/>
    <property type="match status" value="1"/>
</dbReference>
<dbReference type="OrthoDB" id="9815055at2"/>
<dbReference type="GO" id="GO:0006508">
    <property type="term" value="P:proteolysis"/>
    <property type="evidence" value="ECO:0007669"/>
    <property type="project" value="UniProtKB-KW"/>
</dbReference>
<sequence>MLQRISENIVSWQIRKNLLKDDQRALYLYAYEVLINQIINIVVAVIIAVIMRAPMPVFVFLASYIPLRSYCGGYHAKTNGVCTVVSAILILIVCLLEKYIVGTAALFLPVAGFLISGILIYIFAPVPDRNKLLDEEETRRYRLKSRQLWLAEVIAGGIFWFVSIRVCVVLAISHLLLSIMLLYGVLKNSKMGMKEQ</sequence>
<dbReference type="SMART" id="SM00793">
    <property type="entry name" value="AgrB"/>
    <property type="match status" value="1"/>
</dbReference>
<evidence type="ECO:0000256" key="2">
    <source>
        <dbReference type="ARBA" id="ARBA00022654"/>
    </source>
</evidence>
<evidence type="ECO:0000256" key="5">
    <source>
        <dbReference type="ARBA" id="ARBA00022801"/>
    </source>
</evidence>
<keyword evidence="5" id="KW-0378">Hydrolase</keyword>
<proteinExistence type="predicted"/>
<protein>
    <submittedName>
        <fullName evidence="9">Accessory gene regulator</fullName>
    </submittedName>
</protein>
<keyword evidence="12" id="KW-1185">Reference proteome</keyword>
<evidence type="ECO:0000256" key="7">
    <source>
        <dbReference type="ARBA" id="ARBA00023136"/>
    </source>
</evidence>
<gene>
    <name evidence="9" type="primary">agrB_1</name>
    <name evidence="10" type="ORF">DS742_19875</name>
    <name evidence="9" type="ORF">LAD12857_22050</name>
</gene>
<dbReference type="Proteomes" id="UP000260680">
    <property type="component" value="Unassembled WGS sequence"/>
</dbReference>
<dbReference type="RefSeq" id="WP_117418715.1">
    <property type="nucleotide sequence ID" value="NZ_BRPJ01000037.1"/>
</dbReference>
<keyword evidence="4 8" id="KW-0812">Transmembrane</keyword>
<comment type="caution">
    <text evidence="10">The sequence shown here is derived from an EMBL/GenBank/DDBJ whole genome shotgun (WGS) entry which is preliminary data.</text>
</comment>
<reference evidence="10 11" key="1">
    <citation type="submission" date="2018-07" db="EMBL/GenBank/DDBJ databases">
        <title>New species, Clostridium PI-S10-A1B.</title>
        <authorList>
            <person name="Krishna G."/>
            <person name="Summeta K."/>
            <person name="Shikha S."/>
            <person name="Prabhu P.B."/>
            <person name="Suresh K."/>
        </authorList>
    </citation>
    <scope>NUCLEOTIDE SEQUENCE [LARGE SCALE GENOMIC DNA]</scope>
    <source>
        <strain evidence="10 11">PI-S10-A1B</strain>
    </source>
</reference>
<evidence type="ECO:0000256" key="8">
    <source>
        <dbReference type="SAM" id="Phobius"/>
    </source>
</evidence>
<feature type="transmembrane region" description="Helical" evidence="8">
    <location>
        <begin position="106"/>
        <end position="126"/>
    </location>
</feature>
<keyword evidence="2" id="KW-0673">Quorum sensing</keyword>
<accession>A0A3E2N7U0</accession>
<feature type="transmembrane region" description="Helical" evidence="8">
    <location>
        <begin position="38"/>
        <end position="67"/>
    </location>
</feature>
<evidence type="ECO:0000256" key="1">
    <source>
        <dbReference type="ARBA" id="ARBA00022475"/>
    </source>
</evidence>
<reference evidence="9 12" key="2">
    <citation type="journal article" date="2024" name="Int. J. Syst. Evol. Microbiol.">
        <title>Lacrimispora brassicae sp. nov. isolated from fermented cabbage, and proposal of Clostridium indicum Gundawar et al. 2019 and Clostridium methoxybenzovorans Mechichi et al. 1999 as heterotypic synonyms of Lacrimispora amygdalina (Parshina et al. 2003) Haas and Blanchard 2020 and Lacrimispora indolis (McClung and McCoy 1957) Haas and Blanchard 2020, respectively.</title>
        <authorList>
            <person name="Kobayashi H."/>
            <person name="Tanizawa Y."/>
            <person name="Sakamoto M."/>
            <person name="Ohkuma M."/>
            <person name="Tohno M."/>
        </authorList>
    </citation>
    <scope>NUCLEOTIDE SEQUENCE [LARGE SCALE GENOMIC DNA]</scope>
    <source>
        <strain evidence="9 12">DSM 12857</strain>
    </source>
</reference>
<dbReference type="InterPro" id="IPR006741">
    <property type="entry name" value="AgrB"/>
</dbReference>
<dbReference type="EMBL" id="BRPJ01000037">
    <property type="protein sequence ID" value="GLB30282.1"/>
    <property type="molecule type" value="Genomic_DNA"/>
</dbReference>
<organism evidence="10 11">
    <name type="scientific">Lacrimispora amygdalina</name>
    <dbReference type="NCBI Taxonomy" id="253257"/>
    <lineage>
        <taxon>Bacteria</taxon>
        <taxon>Bacillati</taxon>
        <taxon>Bacillota</taxon>
        <taxon>Clostridia</taxon>
        <taxon>Lachnospirales</taxon>
        <taxon>Lachnospiraceae</taxon>
        <taxon>Lacrimispora</taxon>
    </lineage>
</organism>
<evidence type="ECO:0000313" key="10">
    <source>
        <dbReference type="EMBL" id="RFZ77079.1"/>
    </source>
</evidence>
<keyword evidence="3" id="KW-0645">Protease</keyword>
<evidence type="ECO:0000256" key="6">
    <source>
        <dbReference type="ARBA" id="ARBA00022989"/>
    </source>
</evidence>
<feature type="transmembrane region" description="Helical" evidence="8">
    <location>
        <begin position="79"/>
        <end position="100"/>
    </location>
</feature>
<dbReference type="AlphaFoldDB" id="A0A3E2N7U0"/>
<dbReference type="GO" id="GO:0009372">
    <property type="term" value="P:quorum sensing"/>
    <property type="evidence" value="ECO:0007669"/>
    <property type="project" value="UniProtKB-KW"/>
</dbReference>
<dbReference type="GO" id="GO:0008233">
    <property type="term" value="F:peptidase activity"/>
    <property type="evidence" value="ECO:0007669"/>
    <property type="project" value="UniProtKB-KW"/>
</dbReference>